<reference evidence="1" key="1">
    <citation type="submission" date="2018-07" db="EMBL/GenBank/DDBJ databases">
        <authorList>
            <person name="Ashton P.M."/>
            <person name="Dallman T."/>
            <person name="Nair S."/>
            <person name="De Pinna E."/>
            <person name="Peters T."/>
            <person name="Grant K."/>
        </authorList>
    </citation>
    <scope>NUCLEOTIDE SEQUENCE [LARGE SCALE GENOMIC DNA]</scope>
    <source>
        <strain evidence="1">440016</strain>
    </source>
</reference>
<dbReference type="InterPro" id="IPR013388">
    <property type="entry name" value="T3SS_OrgA/MxiK"/>
</dbReference>
<proteinExistence type="predicted"/>
<comment type="caution">
    <text evidence="1">The sequence shown here is derived from an EMBL/GenBank/DDBJ whole genome shotgun (WGS) entry which is preliminary data.</text>
</comment>
<dbReference type="Proteomes" id="UP000839682">
    <property type="component" value="Unassembled WGS sequence"/>
</dbReference>
<accession>A0A3V2NZG4</accession>
<dbReference type="Pfam" id="PF09482">
    <property type="entry name" value="OrgA_MxiK"/>
    <property type="match status" value="1"/>
</dbReference>
<sequence>MINPSLSARLQQVVCDPLSYIHPDRTGIAPELIARPAQRAAVNELLIRAGRLDTCPGESRHVLREPVAQHVLCQWDFLVQAAFLLGCSARRGELAWQGKLLRLPEWARLFLQVSLPVTVPSGIPQGGLLCTGYSLLQGSIRHLPRFLTQRVSLLFPPQAECAPPSPPVEPLMLLLALQHAQRYPDKHFSPASARWCAD</sequence>
<dbReference type="EMBL" id="AAACIV010000027">
    <property type="protein sequence ID" value="EAA7255339.1"/>
    <property type="molecule type" value="Genomic_DNA"/>
</dbReference>
<evidence type="ECO:0000313" key="1">
    <source>
        <dbReference type="EMBL" id="EAA7255339.1"/>
    </source>
</evidence>
<organism evidence="1">
    <name type="scientific">Salmonella enterica I</name>
    <dbReference type="NCBI Taxonomy" id="59201"/>
    <lineage>
        <taxon>Bacteria</taxon>
        <taxon>Pseudomonadati</taxon>
        <taxon>Pseudomonadota</taxon>
        <taxon>Gammaproteobacteria</taxon>
        <taxon>Enterobacterales</taxon>
        <taxon>Enterobacteriaceae</taxon>
        <taxon>Salmonella</taxon>
    </lineage>
</organism>
<protein>
    <submittedName>
        <fullName evidence="1">Oxygen-regulated invasion protein OrgA</fullName>
    </submittedName>
</protein>
<dbReference type="AlphaFoldDB" id="A0A3V2NZG4"/>
<gene>
    <name evidence="1" type="ORF">DSF98_22175</name>
</gene>
<name>A0A3V2NZG4_SALET</name>